<gene>
    <name evidence="2" type="ORF">Tco_0678324</name>
</gene>
<feature type="compositionally biased region" description="Basic and acidic residues" evidence="1">
    <location>
        <begin position="271"/>
        <end position="284"/>
    </location>
</feature>
<comment type="caution">
    <text evidence="2">The sequence shown here is derived from an EMBL/GenBank/DDBJ whole genome shotgun (WGS) entry which is preliminary data.</text>
</comment>
<name>A0ABQ4XFW9_9ASTR</name>
<dbReference type="EMBL" id="BQNB010009454">
    <property type="protein sequence ID" value="GJS63760.1"/>
    <property type="molecule type" value="Genomic_DNA"/>
</dbReference>
<keyword evidence="3" id="KW-1185">Reference proteome</keyword>
<reference evidence="2" key="1">
    <citation type="journal article" date="2022" name="Int. J. Mol. Sci.">
        <title>Draft Genome of Tanacetum Coccineum: Genomic Comparison of Closely Related Tanacetum-Family Plants.</title>
        <authorList>
            <person name="Yamashiro T."/>
            <person name="Shiraishi A."/>
            <person name="Nakayama K."/>
            <person name="Satake H."/>
        </authorList>
    </citation>
    <scope>NUCLEOTIDE SEQUENCE</scope>
</reference>
<organism evidence="2 3">
    <name type="scientific">Tanacetum coccineum</name>
    <dbReference type="NCBI Taxonomy" id="301880"/>
    <lineage>
        <taxon>Eukaryota</taxon>
        <taxon>Viridiplantae</taxon>
        <taxon>Streptophyta</taxon>
        <taxon>Embryophyta</taxon>
        <taxon>Tracheophyta</taxon>
        <taxon>Spermatophyta</taxon>
        <taxon>Magnoliopsida</taxon>
        <taxon>eudicotyledons</taxon>
        <taxon>Gunneridae</taxon>
        <taxon>Pentapetalae</taxon>
        <taxon>asterids</taxon>
        <taxon>campanulids</taxon>
        <taxon>Asterales</taxon>
        <taxon>Asteraceae</taxon>
        <taxon>Asteroideae</taxon>
        <taxon>Anthemideae</taxon>
        <taxon>Anthemidinae</taxon>
        <taxon>Tanacetum</taxon>
    </lineage>
</organism>
<feature type="compositionally biased region" description="Basic and acidic residues" evidence="1">
    <location>
        <begin position="294"/>
        <end position="303"/>
    </location>
</feature>
<dbReference type="Proteomes" id="UP001151760">
    <property type="component" value="Unassembled WGS sequence"/>
</dbReference>
<reference evidence="2" key="2">
    <citation type="submission" date="2022-01" db="EMBL/GenBank/DDBJ databases">
        <authorList>
            <person name="Yamashiro T."/>
            <person name="Shiraishi A."/>
            <person name="Satake H."/>
            <person name="Nakayama K."/>
        </authorList>
    </citation>
    <scope>NUCLEOTIDE SEQUENCE</scope>
</reference>
<feature type="region of interest" description="Disordered" evidence="1">
    <location>
        <begin position="203"/>
        <end position="228"/>
    </location>
</feature>
<feature type="compositionally biased region" description="Polar residues" evidence="1">
    <location>
        <begin position="203"/>
        <end position="218"/>
    </location>
</feature>
<feature type="region of interest" description="Disordered" evidence="1">
    <location>
        <begin position="271"/>
        <end position="320"/>
    </location>
</feature>
<sequence>MNKANKAYGMYPKKKELDVGRCNNYAVLPNISCLKECRIVGQLLVDHALTTTADVLVVYLQQFWKTVKQVPNVNETICFMVDKEEITDTMDMFCSTLKIPVETPEQPFIPPATLKFIQPFLKIVGYQGLVNKFKSIPKKLEEEYHAIKHDTPLVSVYTTRKVNVKGMLIPNNLIIDEIRDTQEYKDYVEEFGRVDVPMIQPQPIESTKGTHRTPNPTDVVQKKRKGTPVAGETINEKILEGDVEKIKEGEDEESYASEFANLVFLHKEDSCTRLETRSHKRNPETVDDDDDDVMEKKDDKKDNNDDDNNDDHDDYALNRT</sequence>
<evidence type="ECO:0000313" key="2">
    <source>
        <dbReference type="EMBL" id="GJS63760.1"/>
    </source>
</evidence>
<accession>A0ABQ4XFW9</accession>
<protein>
    <submittedName>
        <fullName evidence="2">Uncharacterized protein</fullName>
    </submittedName>
</protein>
<proteinExistence type="predicted"/>
<feature type="compositionally biased region" description="Acidic residues" evidence="1">
    <location>
        <begin position="304"/>
        <end position="313"/>
    </location>
</feature>
<evidence type="ECO:0000313" key="3">
    <source>
        <dbReference type="Proteomes" id="UP001151760"/>
    </source>
</evidence>
<evidence type="ECO:0000256" key="1">
    <source>
        <dbReference type="SAM" id="MobiDB-lite"/>
    </source>
</evidence>